<dbReference type="InterPro" id="IPR008979">
    <property type="entry name" value="Galactose-bd-like_sf"/>
</dbReference>
<dbReference type="GO" id="GO:0030246">
    <property type="term" value="F:carbohydrate binding"/>
    <property type="evidence" value="ECO:0007669"/>
    <property type="project" value="InterPro"/>
</dbReference>
<evidence type="ECO:0000256" key="5">
    <source>
        <dbReference type="SAM" id="SignalP"/>
    </source>
</evidence>
<proteinExistence type="inferred from homology"/>
<dbReference type="Pfam" id="PF02156">
    <property type="entry name" value="Glyco_hydro_26"/>
    <property type="match status" value="1"/>
</dbReference>
<feature type="domain" description="GH26" evidence="6">
    <location>
        <begin position="164"/>
        <end position="464"/>
    </location>
</feature>
<accession>A0A1Y1WGY7</accession>
<evidence type="ECO:0000256" key="2">
    <source>
        <dbReference type="ARBA" id="ARBA00022801"/>
    </source>
</evidence>
<sequence>MISIIFFFIISLVNFIFSEKIIYEAENGILNNLNLYNSIKGYSGRGYVGLFKNENDSLRININIEEKGYYNIYISYLANMGTKYNYVVINVEDSSSIEFPENSTFEEILIGNYLLKEGDNNIKVITFWGWMYIDYIAIEKISDNTIKIDFSTLDEHLVNKNATPSAKKLYQFLLDNYGKKIISGQASKAGRFGDENEGDEIDYIRKTTGKTPALWNTDFIFESKDVRDAFTNSNYLEDGKKWWEKYNGKGIMAIQWHWNMKGNEKDTTYSFYSKETTFNIENGIIENTWEYNKIIADIDHIASLLKELQDINMPIIWRPLHENDGDWFWWGGKEHSKACAELWILLYKKLVYEHKINNLIWLWNGKLDENTPIDYIDLIGIDIYSKTHGTQRNKYLEYLNYFNRTKMVVLSENDSIPNIDSCVEENVWWGFFMTWNMEYILTEEYNDKQFLNSVFNSPYLFSYYNSMIFNCK</sequence>
<dbReference type="EMBL" id="MCFG01000392">
    <property type="protein sequence ID" value="ORX72598.1"/>
    <property type="molecule type" value="Genomic_DNA"/>
</dbReference>
<dbReference type="Gene3D" id="2.60.120.260">
    <property type="entry name" value="Galactose-binding domain-like"/>
    <property type="match status" value="1"/>
</dbReference>
<feature type="signal peptide" evidence="5">
    <location>
        <begin position="1"/>
        <end position="18"/>
    </location>
</feature>
<dbReference type="Pfam" id="PF16990">
    <property type="entry name" value="CBM_35"/>
    <property type="match status" value="1"/>
</dbReference>
<keyword evidence="3 4" id="KW-0326">Glycosidase</keyword>
<evidence type="ECO:0000313" key="8">
    <source>
        <dbReference type="Proteomes" id="UP000193944"/>
    </source>
</evidence>
<comment type="similarity">
    <text evidence="1 4">Belongs to the glycosyl hydrolase 26 family.</text>
</comment>
<evidence type="ECO:0000313" key="7">
    <source>
        <dbReference type="EMBL" id="ORX72598.1"/>
    </source>
</evidence>
<dbReference type="CDD" id="cd04086">
    <property type="entry name" value="CBM35_mannanase-like"/>
    <property type="match status" value="1"/>
</dbReference>
<comment type="caution">
    <text evidence="7">The sequence shown here is derived from an EMBL/GenBank/DDBJ whole genome shotgun (WGS) entry which is preliminary data.</text>
</comment>
<feature type="active site" description="Nucleophile" evidence="4">
    <location>
        <position position="412"/>
    </location>
</feature>
<dbReference type="GO" id="GO:0016985">
    <property type="term" value="F:mannan endo-1,4-beta-mannosidase activity"/>
    <property type="evidence" value="ECO:0007669"/>
    <property type="project" value="InterPro"/>
</dbReference>
<dbReference type="InterPro" id="IPR005084">
    <property type="entry name" value="CBM6"/>
</dbReference>
<dbReference type="AlphaFoldDB" id="A0A1Y1WGY7"/>
<dbReference type="GO" id="GO:0006080">
    <property type="term" value="P:substituted mannan metabolic process"/>
    <property type="evidence" value="ECO:0007669"/>
    <property type="project" value="InterPro"/>
</dbReference>
<organism evidence="7 8">
    <name type="scientific">Anaeromyces robustus</name>
    <dbReference type="NCBI Taxonomy" id="1754192"/>
    <lineage>
        <taxon>Eukaryota</taxon>
        <taxon>Fungi</taxon>
        <taxon>Fungi incertae sedis</taxon>
        <taxon>Chytridiomycota</taxon>
        <taxon>Chytridiomycota incertae sedis</taxon>
        <taxon>Neocallimastigomycetes</taxon>
        <taxon>Neocallimastigales</taxon>
        <taxon>Neocallimastigaceae</taxon>
        <taxon>Anaeromyces</taxon>
    </lineage>
</organism>
<dbReference type="Proteomes" id="UP000193944">
    <property type="component" value="Unassembled WGS sequence"/>
</dbReference>
<evidence type="ECO:0000256" key="4">
    <source>
        <dbReference type="PROSITE-ProRule" id="PRU01100"/>
    </source>
</evidence>
<evidence type="ECO:0000256" key="1">
    <source>
        <dbReference type="ARBA" id="ARBA00007754"/>
    </source>
</evidence>
<dbReference type="InterPro" id="IPR022790">
    <property type="entry name" value="GH26_dom"/>
</dbReference>
<dbReference type="PROSITE" id="PS51764">
    <property type="entry name" value="GH26"/>
    <property type="match status" value="1"/>
</dbReference>
<evidence type="ECO:0000259" key="6">
    <source>
        <dbReference type="PROSITE" id="PS51764"/>
    </source>
</evidence>
<dbReference type="InterPro" id="IPR000805">
    <property type="entry name" value="Glyco_hydro_26"/>
</dbReference>
<dbReference type="Gene3D" id="3.20.20.80">
    <property type="entry name" value="Glycosidases"/>
    <property type="match status" value="1"/>
</dbReference>
<dbReference type="SUPFAM" id="SSF51445">
    <property type="entry name" value="(Trans)glycosidases"/>
    <property type="match status" value="1"/>
</dbReference>
<dbReference type="PANTHER" id="PTHR40079">
    <property type="entry name" value="MANNAN ENDO-1,4-BETA-MANNOSIDASE E-RELATED"/>
    <property type="match status" value="1"/>
</dbReference>
<dbReference type="PRINTS" id="PR00739">
    <property type="entry name" value="GLHYDRLASE26"/>
</dbReference>
<reference evidence="7 8" key="1">
    <citation type="submission" date="2016-08" db="EMBL/GenBank/DDBJ databases">
        <title>A Parts List for Fungal Cellulosomes Revealed by Comparative Genomics.</title>
        <authorList>
            <consortium name="DOE Joint Genome Institute"/>
            <person name="Haitjema C.H."/>
            <person name="Gilmore S.P."/>
            <person name="Henske J.K."/>
            <person name="Solomon K.V."/>
            <person name="De Groot R."/>
            <person name="Kuo A."/>
            <person name="Mondo S.J."/>
            <person name="Salamov A.A."/>
            <person name="Labutti K."/>
            <person name="Zhao Z."/>
            <person name="Chiniquy J."/>
            <person name="Barry K."/>
            <person name="Brewer H.M."/>
            <person name="Purvine S.O."/>
            <person name="Wright A.T."/>
            <person name="Boxma B."/>
            <person name="Van Alen T."/>
            <person name="Hackstein J.H."/>
            <person name="Baker S.E."/>
            <person name="Grigoriev I.V."/>
            <person name="O'Malley M.A."/>
        </authorList>
    </citation>
    <scope>NUCLEOTIDE SEQUENCE [LARGE SCALE GENOMIC DNA]</scope>
    <source>
        <strain evidence="7 8">S4</strain>
    </source>
</reference>
<protein>
    <recommendedName>
        <fullName evidence="6">GH26 domain-containing protein</fullName>
    </recommendedName>
</protein>
<name>A0A1Y1WGY7_9FUNG</name>
<dbReference type="OrthoDB" id="5286354at2759"/>
<gene>
    <name evidence="7" type="ORF">BCR32DRAFT_272233</name>
</gene>
<dbReference type="InterPro" id="IPR017853">
    <property type="entry name" value="GH"/>
</dbReference>
<feature type="chain" id="PRO_5012417744" description="GH26 domain-containing protein" evidence="5">
    <location>
        <begin position="19"/>
        <end position="472"/>
    </location>
</feature>
<evidence type="ECO:0000256" key="3">
    <source>
        <dbReference type="ARBA" id="ARBA00023295"/>
    </source>
</evidence>
<feature type="active site" description="Proton donor" evidence="4">
    <location>
        <position position="322"/>
    </location>
</feature>
<keyword evidence="5" id="KW-0732">Signal</keyword>
<keyword evidence="2 4" id="KW-0378">Hydrolase</keyword>
<dbReference type="SUPFAM" id="SSF49785">
    <property type="entry name" value="Galactose-binding domain-like"/>
    <property type="match status" value="1"/>
</dbReference>
<dbReference type="PANTHER" id="PTHR40079:SF4">
    <property type="entry name" value="GH26 DOMAIN-CONTAINING PROTEIN-RELATED"/>
    <property type="match status" value="1"/>
</dbReference>
<keyword evidence="8" id="KW-1185">Reference proteome</keyword>
<reference evidence="7 8" key="2">
    <citation type="submission" date="2016-08" db="EMBL/GenBank/DDBJ databases">
        <title>Pervasive Adenine N6-methylation of Active Genes in Fungi.</title>
        <authorList>
            <consortium name="DOE Joint Genome Institute"/>
            <person name="Mondo S.J."/>
            <person name="Dannebaum R.O."/>
            <person name="Kuo R.C."/>
            <person name="Labutti K."/>
            <person name="Haridas S."/>
            <person name="Kuo A."/>
            <person name="Salamov A."/>
            <person name="Ahrendt S.R."/>
            <person name="Lipzen A."/>
            <person name="Sullivan W."/>
            <person name="Andreopoulos W.B."/>
            <person name="Clum A."/>
            <person name="Lindquist E."/>
            <person name="Daum C."/>
            <person name="Ramamoorthy G.K."/>
            <person name="Gryganskyi A."/>
            <person name="Culley D."/>
            <person name="Magnuson J.K."/>
            <person name="James T.Y."/>
            <person name="O'Malley M.A."/>
            <person name="Stajich J.E."/>
            <person name="Spatafora J.W."/>
            <person name="Visel A."/>
            <person name="Grigoriev I.V."/>
        </authorList>
    </citation>
    <scope>NUCLEOTIDE SEQUENCE [LARGE SCALE GENOMIC DNA]</scope>
    <source>
        <strain evidence="7 8">S4</strain>
    </source>
</reference>